<gene>
    <name evidence="2" type="ORF">BCR37DRAFT_391911</name>
</gene>
<dbReference type="Pfam" id="PF02036">
    <property type="entry name" value="SCP2"/>
    <property type="match status" value="1"/>
</dbReference>
<dbReference type="AlphaFoldDB" id="A0A1Y2FK20"/>
<dbReference type="OMA" id="WTIDMKK"/>
<evidence type="ECO:0000259" key="1">
    <source>
        <dbReference type="Pfam" id="PF02036"/>
    </source>
</evidence>
<dbReference type="InterPro" id="IPR003033">
    <property type="entry name" value="SCP2_sterol-bd_dom"/>
</dbReference>
<evidence type="ECO:0000313" key="3">
    <source>
        <dbReference type="Proteomes" id="UP000193685"/>
    </source>
</evidence>
<dbReference type="PANTHER" id="PTHR10094">
    <property type="entry name" value="STEROL CARRIER PROTEIN 2 SCP-2 FAMILY PROTEIN"/>
    <property type="match status" value="1"/>
</dbReference>
<feature type="domain" description="SCP2" evidence="1">
    <location>
        <begin position="12"/>
        <end position="110"/>
    </location>
</feature>
<dbReference type="InterPro" id="IPR036527">
    <property type="entry name" value="SCP2_sterol-bd_dom_sf"/>
</dbReference>
<dbReference type="Proteomes" id="UP000193685">
    <property type="component" value="Unassembled WGS sequence"/>
</dbReference>
<dbReference type="EMBL" id="MCFI01000006">
    <property type="protein sequence ID" value="ORY84321.1"/>
    <property type="molecule type" value="Genomic_DNA"/>
</dbReference>
<name>A0A1Y2FK20_PROLT</name>
<protein>
    <submittedName>
        <fullName evidence="2">SCP2 sterol-binding domain-containing protein</fullName>
    </submittedName>
</protein>
<dbReference type="SUPFAM" id="SSF55718">
    <property type="entry name" value="SCP-like"/>
    <property type="match status" value="1"/>
</dbReference>
<proteinExistence type="predicted"/>
<dbReference type="OrthoDB" id="10265837at2759"/>
<dbReference type="Gene3D" id="3.30.1050.10">
    <property type="entry name" value="SCP2 sterol-binding domain"/>
    <property type="match status" value="1"/>
</dbReference>
<reference evidence="2 3" key="1">
    <citation type="submission" date="2016-07" db="EMBL/GenBank/DDBJ databases">
        <title>Pervasive Adenine N6-methylation of Active Genes in Fungi.</title>
        <authorList>
            <consortium name="DOE Joint Genome Institute"/>
            <person name="Mondo S.J."/>
            <person name="Dannebaum R.O."/>
            <person name="Kuo R.C."/>
            <person name="Labutti K."/>
            <person name="Haridas S."/>
            <person name="Kuo A."/>
            <person name="Salamov A."/>
            <person name="Ahrendt S.R."/>
            <person name="Lipzen A."/>
            <person name="Sullivan W."/>
            <person name="Andreopoulos W.B."/>
            <person name="Clum A."/>
            <person name="Lindquist E."/>
            <person name="Daum C."/>
            <person name="Ramamoorthy G.K."/>
            <person name="Gryganskyi A."/>
            <person name="Culley D."/>
            <person name="Magnuson J.K."/>
            <person name="James T.Y."/>
            <person name="O'Malley M.A."/>
            <person name="Stajich J.E."/>
            <person name="Spatafora J.W."/>
            <person name="Visel A."/>
            <person name="Grigoriev I.V."/>
        </authorList>
    </citation>
    <scope>NUCLEOTIDE SEQUENCE [LARGE SCALE GENOMIC DNA]</scope>
    <source>
        <strain evidence="2 3">12-1054</strain>
    </source>
</reference>
<dbReference type="STRING" id="56484.A0A1Y2FK20"/>
<accession>A0A1Y2FK20</accession>
<dbReference type="GeneID" id="63787672"/>
<evidence type="ECO:0000313" key="2">
    <source>
        <dbReference type="EMBL" id="ORY84321.1"/>
    </source>
</evidence>
<organism evidence="2 3">
    <name type="scientific">Protomyces lactucae-debilis</name>
    <dbReference type="NCBI Taxonomy" id="2754530"/>
    <lineage>
        <taxon>Eukaryota</taxon>
        <taxon>Fungi</taxon>
        <taxon>Dikarya</taxon>
        <taxon>Ascomycota</taxon>
        <taxon>Taphrinomycotina</taxon>
        <taxon>Taphrinomycetes</taxon>
        <taxon>Taphrinales</taxon>
        <taxon>Protomycetaceae</taxon>
        <taxon>Protomyces</taxon>
    </lineage>
</organism>
<comment type="caution">
    <text evidence="2">The sequence shown here is derived from an EMBL/GenBank/DDBJ whole genome shotgun (WGS) entry which is preliminary data.</text>
</comment>
<dbReference type="GO" id="GO:0005829">
    <property type="term" value="C:cytosol"/>
    <property type="evidence" value="ECO:0007669"/>
    <property type="project" value="TreeGrafter"/>
</dbReference>
<dbReference type="RefSeq" id="XP_040726339.1">
    <property type="nucleotide sequence ID" value="XM_040871073.1"/>
</dbReference>
<sequence>MSSAKELFATINEGLSDEAVRKPAIKKTNAIFSFDFKSGGKYYIDLKETGKAGEGAAPAGKKADITMTMDEKTFLDLASGKGNAQKLFMQGKIKIKGNMMKATALGDVLKTAQAPKAKI</sequence>
<keyword evidence="3" id="KW-1185">Reference proteome</keyword>
<dbReference type="PANTHER" id="PTHR10094:SF25">
    <property type="entry name" value="SCP2 STEROL-BINDING DOMAIN-CONTAINING PROTEIN 1"/>
    <property type="match status" value="1"/>
</dbReference>